<protein>
    <submittedName>
        <fullName evidence="2">Uncharacterized protein</fullName>
    </submittedName>
</protein>
<feature type="compositionally biased region" description="Low complexity" evidence="1">
    <location>
        <begin position="16"/>
        <end position="40"/>
    </location>
</feature>
<dbReference type="OrthoDB" id="1431247at2759"/>
<reference evidence="2 3" key="1">
    <citation type="submission" date="2015-12" db="EMBL/GenBank/DDBJ databases">
        <title>The genome of Folsomia candida.</title>
        <authorList>
            <person name="Faddeeva A."/>
            <person name="Derks M.F."/>
            <person name="Anvar Y."/>
            <person name="Smit S."/>
            <person name="Van Straalen N."/>
            <person name="Roelofs D."/>
        </authorList>
    </citation>
    <scope>NUCLEOTIDE SEQUENCE [LARGE SCALE GENOMIC DNA]</scope>
    <source>
        <strain evidence="2 3">VU population</strain>
        <tissue evidence="2">Whole body</tissue>
    </source>
</reference>
<dbReference type="AlphaFoldDB" id="A0A226EZH6"/>
<evidence type="ECO:0000313" key="2">
    <source>
        <dbReference type="EMBL" id="OXA62557.1"/>
    </source>
</evidence>
<feature type="compositionally biased region" description="Polar residues" evidence="1">
    <location>
        <begin position="76"/>
        <end position="90"/>
    </location>
</feature>
<proteinExistence type="predicted"/>
<evidence type="ECO:0000256" key="1">
    <source>
        <dbReference type="SAM" id="MobiDB-lite"/>
    </source>
</evidence>
<dbReference type="EMBL" id="LNIX01000001">
    <property type="protein sequence ID" value="OXA62557.1"/>
    <property type="molecule type" value="Genomic_DNA"/>
</dbReference>
<feature type="region of interest" description="Disordered" evidence="1">
    <location>
        <begin position="76"/>
        <end position="113"/>
    </location>
</feature>
<feature type="compositionally biased region" description="Low complexity" evidence="1">
    <location>
        <begin position="96"/>
        <end position="113"/>
    </location>
</feature>
<accession>A0A226EZH6</accession>
<feature type="region of interest" description="Disordered" evidence="1">
    <location>
        <begin position="1"/>
        <end position="61"/>
    </location>
</feature>
<evidence type="ECO:0000313" key="3">
    <source>
        <dbReference type="Proteomes" id="UP000198287"/>
    </source>
</evidence>
<dbReference type="Proteomes" id="UP000198287">
    <property type="component" value="Unassembled WGS sequence"/>
</dbReference>
<sequence>MSEFSSSIKVKESSSKKVSSSSSTSSKVSSSTSVSASSEIDSLLSKSAAVRDSARSLASKLSTDLEDEMEGLLVSSKINKPSLSMGSSFDSDGGVKSSSTIKSHSSSSSTKAALSTKTAIVDGVVVSAETAADKSVRKAEAGMEKHVEDGVVTDESGFKREAKSDAKLRATKEMSGAELDEFFRTPAIAGQPAEALTVDKGSNSFQPSGIDIPEGLTRDEVGWELEPSGVLAIKAGEGVVPGCSQVHLDCTIFKPRSFFKSNK</sequence>
<comment type="caution">
    <text evidence="2">The sequence shown here is derived from an EMBL/GenBank/DDBJ whole genome shotgun (WGS) entry which is preliminary data.</text>
</comment>
<keyword evidence="3" id="KW-1185">Reference proteome</keyword>
<gene>
    <name evidence="2" type="ORF">Fcan01_03598</name>
</gene>
<name>A0A226EZH6_FOLCA</name>
<organism evidence="2 3">
    <name type="scientific">Folsomia candida</name>
    <name type="common">Springtail</name>
    <dbReference type="NCBI Taxonomy" id="158441"/>
    <lineage>
        <taxon>Eukaryota</taxon>
        <taxon>Metazoa</taxon>
        <taxon>Ecdysozoa</taxon>
        <taxon>Arthropoda</taxon>
        <taxon>Hexapoda</taxon>
        <taxon>Collembola</taxon>
        <taxon>Entomobryomorpha</taxon>
        <taxon>Isotomoidea</taxon>
        <taxon>Isotomidae</taxon>
        <taxon>Proisotominae</taxon>
        <taxon>Folsomia</taxon>
    </lineage>
</organism>